<dbReference type="PROSITE" id="PS50157">
    <property type="entry name" value="ZINC_FINGER_C2H2_2"/>
    <property type="match status" value="2"/>
</dbReference>
<dbReference type="SMART" id="SM00355">
    <property type="entry name" value="ZnF_C2H2"/>
    <property type="match status" value="2"/>
</dbReference>
<dbReference type="GO" id="GO:0000978">
    <property type="term" value="F:RNA polymerase II cis-regulatory region sequence-specific DNA binding"/>
    <property type="evidence" value="ECO:0007669"/>
    <property type="project" value="TreeGrafter"/>
</dbReference>
<dbReference type="PROSITE" id="PS00028">
    <property type="entry name" value="ZINC_FINGER_C2H2_1"/>
    <property type="match status" value="2"/>
</dbReference>
<dbReference type="InterPro" id="IPR013087">
    <property type="entry name" value="Znf_C2H2_type"/>
</dbReference>
<feature type="compositionally biased region" description="Acidic residues" evidence="6">
    <location>
        <begin position="194"/>
        <end position="205"/>
    </location>
</feature>
<dbReference type="PANTHER" id="PTHR14003:SF1">
    <property type="entry name" value="ZINC FINGER TRANSCRIPTION FACTOR YY1"/>
    <property type="match status" value="1"/>
</dbReference>
<keyword evidence="1" id="KW-0479">Metal-binding</keyword>
<proteinExistence type="predicted"/>
<dbReference type="AlphaFoldDB" id="A0A834ZV88"/>
<keyword evidence="2" id="KW-0677">Repeat</keyword>
<feature type="region of interest" description="Disordered" evidence="6">
    <location>
        <begin position="135"/>
        <end position="226"/>
    </location>
</feature>
<evidence type="ECO:0000256" key="6">
    <source>
        <dbReference type="SAM" id="MobiDB-lite"/>
    </source>
</evidence>
<dbReference type="GO" id="GO:0000785">
    <property type="term" value="C:chromatin"/>
    <property type="evidence" value="ECO:0007669"/>
    <property type="project" value="TreeGrafter"/>
</dbReference>
<dbReference type="OMA" id="CRNTSIM"/>
<dbReference type="GO" id="GO:0008270">
    <property type="term" value="F:zinc ion binding"/>
    <property type="evidence" value="ECO:0007669"/>
    <property type="project" value="UniProtKB-KW"/>
</dbReference>
<dbReference type="InterPro" id="IPR036236">
    <property type="entry name" value="Znf_C2H2_sf"/>
</dbReference>
<keyword evidence="9" id="KW-1185">Reference proteome</keyword>
<evidence type="ECO:0000256" key="1">
    <source>
        <dbReference type="ARBA" id="ARBA00022723"/>
    </source>
</evidence>
<dbReference type="Proteomes" id="UP000655225">
    <property type="component" value="Unassembled WGS sequence"/>
</dbReference>
<sequence>MQAFSLDFNLRAHMRTHSQENYHTCPYVDCGKRYAHGYKLKVHIKAHHEKDMTVDMMKHTSASEKLPSTLKPHAVVYGSASSDRPYACPYEGCEKSYIHEYKLNLHLRREHPGHNSDENGKHTPDIDKVMDEASDQEAYAGKSGNGKSIKRSKSKPMSRMPPIKLTQQKGISVAPANLNLIKKWSSSKDMHGEEDSEETEEDRENVDDGWRYPDDSEDDEETEYED</sequence>
<keyword evidence="4" id="KW-0862">Zinc</keyword>
<feature type="domain" description="C2H2-type" evidence="7">
    <location>
        <begin position="23"/>
        <end position="52"/>
    </location>
</feature>
<evidence type="ECO:0000259" key="7">
    <source>
        <dbReference type="PROSITE" id="PS50157"/>
    </source>
</evidence>
<reference evidence="8 9" key="1">
    <citation type="submission" date="2020-04" db="EMBL/GenBank/DDBJ databases">
        <title>Plant Genome Project.</title>
        <authorList>
            <person name="Zhang R.-G."/>
        </authorList>
    </citation>
    <scope>NUCLEOTIDE SEQUENCE [LARGE SCALE GENOMIC DNA]</scope>
    <source>
        <strain evidence="8">YNK0</strain>
        <tissue evidence="8">Leaf</tissue>
    </source>
</reference>
<name>A0A834ZV88_TETSI</name>
<evidence type="ECO:0000313" key="8">
    <source>
        <dbReference type="EMBL" id="KAF8411878.1"/>
    </source>
</evidence>
<dbReference type="FunFam" id="3.30.160.60:FF:002205">
    <property type="entry name" value="Zinc finger transcription factor YY1"/>
    <property type="match status" value="1"/>
</dbReference>
<comment type="caution">
    <text evidence="8">The sequence shown here is derived from an EMBL/GenBank/DDBJ whole genome shotgun (WGS) entry which is preliminary data.</text>
</comment>
<feature type="domain" description="C2H2-type" evidence="7">
    <location>
        <begin position="86"/>
        <end position="116"/>
    </location>
</feature>
<evidence type="ECO:0000256" key="3">
    <source>
        <dbReference type="ARBA" id="ARBA00022771"/>
    </source>
</evidence>
<dbReference type="EMBL" id="JABCRI010000002">
    <property type="protein sequence ID" value="KAF8411878.1"/>
    <property type="molecule type" value="Genomic_DNA"/>
</dbReference>
<evidence type="ECO:0000256" key="2">
    <source>
        <dbReference type="ARBA" id="ARBA00022737"/>
    </source>
</evidence>
<dbReference type="PANTHER" id="PTHR14003">
    <property type="entry name" value="TRANSCRIPTIONAL REPRESSOR PROTEIN YY"/>
    <property type="match status" value="1"/>
</dbReference>
<dbReference type="Gene3D" id="3.30.160.60">
    <property type="entry name" value="Classic Zinc Finger"/>
    <property type="match status" value="2"/>
</dbReference>
<dbReference type="SUPFAM" id="SSF57667">
    <property type="entry name" value="beta-beta-alpha zinc fingers"/>
    <property type="match status" value="2"/>
</dbReference>
<dbReference type="GO" id="GO:0031519">
    <property type="term" value="C:PcG protein complex"/>
    <property type="evidence" value="ECO:0007669"/>
    <property type="project" value="TreeGrafter"/>
</dbReference>
<feature type="compositionally biased region" description="Acidic residues" evidence="6">
    <location>
        <begin position="215"/>
        <end position="226"/>
    </location>
</feature>
<dbReference type="GO" id="GO:0005667">
    <property type="term" value="C:transcription regulator complex"/>
    <property type="evidence" value="ECO:0007669"/>
    <property type="project" value="TreeGrafter"/>
</dbReference>
<keyword evidence="3 5" id="KW-0863">Zinc-finger</keyword>
<accession>A0A834ZV88</accession>
<dbReference type="GO" id="GO:0000981">
    <property type="term" value="F:DNA-binding transcription factor activity, RNA polymerase II-specific"/>
    <property type="evidence" value="ECO:0007669"/>
    <property type="project" value="TreeGrafter"/>
</dbReference>
<evidence type="ECO:0000256" key="5">
    <source>
        <dbReference type="PROSITE-ProRule" id="PRU00042"/>
    </source>
</evidence>
<evidence type="ECO:0000313" key="9">
    <source>
        <dbReference type="Proteomes" id="UP000655225"/>
    </source>
</evidence>
<evidence type="ECO:0000256" key="4">
    <source>
        <dbReference type="ARBA" id="ARBA00022833"/>
    </source>
</evidence>
<gene>
    <name evidence="8" type="ORF">HHK36_004437</name>
</gene>
<dbReference type="OrthoDB" id="3437960at2759"/>
<organism evidence="8 9">
    <name type="scientific">Tetracentron sinense</name>
    <name type="common">Spur-leaf</name>
    <dbReference type="NCBI Taxonomy" id="13715"/>
    <lineage>
        <taxon>Eukaryota</taxon>
        <taxon>Viridiplantae</taxon>
        <taxon>Streptophyta</taxon>
        <taxon>Embryophyta</taxon>
        <taxon>Tracheophyta</taxon>
        <taxon>Spermatophyta</taxon>
        <taxon>Magnoliopsida</taxon>
        <taxon>Trochodendrales</taxon>
        <taxon>Trochodendraceae</taxon>
        <taxon>Tetracentron</taxon>
    </lineage>
</organism>
<protein>
    <recommendedName>
        <fullName evidence="7">C2H2-type domain-containing protein</fullName>
    </recommendedName>
</protein>
<dbReference type="Pfam" id="PF00096">
    <property type="entry name" value="zf-C2H2"/>
    <property type="match status" value="2"/>
</dbReference>